<dbReference type="AlphaFoldDB" id="A0A5C5V448"/>
<dbReference type="InterPro" id="IPR005495">
    <property type="entry name" value="LptG/LptF_permease"/>
</dbReference>
<gene>
    <name evidence="7" type="ORF">Enr8_31600</name>
</gene>
<comment type="subcellular location">
    <subcellularLocation>
        <location evidence="1">Cell membrane</location>
        <topology evidence="1">Multi-pass membrane protein</topology>
    </subcellularLocation>
</comment>
<comment type="caution">
    <text evidence="7">The sequence shown here is derived from an EMBL/GenBank/DDBJ whole genome shotgun (WGS) entry which is preliminary data.</text>
</comment>
<evidence type="ECO:0000313" key="8">
    <source>
        <dbReference type="Proteomes" id="UP000318878"/>
    </source>
</evidence>
<keyword evidence="4 6" id="KW-1133">Transmembrane helix</keyword>
<reference evidence="7 8" key="1">
    <citation type="submission" date="2019-02" db="EMBL/GenBank/DDBJ databases">
        <title>Deep-cultivation of Planctomycetes and their phenomic and genomic characterization uncovers novel biology.</title>
        <authorList>
            <person name="Wiegand S."/>
            <person name="Jogler M."/>
            <person name="Boedeker C."/>
            <person name="Pinto D."/>
            <person name="Vollmers J."/>
            <person name="Rivas-Marin E."/>
            <person name="Kohn T."/>
            <person name="Peeters S.H."/>
            <person name="Heuer A."/>
            <person name="Rast P."/>
            <person name="Oberbeckmann S."/>
            <person name="Bunk B."/>
            <person name="Jeske O."/>
            <person name="Meyerdierks A."/>
            <person name="Storesund J.E."/>
            <person name="Kallscheuer N."/>
            <person name="Luecker S."/>
            <person name="Lage O.M."/>
            <person name="Pohl T."/>
            <person name="Merkel B.J."/>
            <person name="Hornburger P."/>
            <person name="Mueller R.-W."/>
            <person name="Bruemmer F."/>
            <person name="Labrenz M."/>
            <person name="Spormann A.M."/>
            <person name="Op Den Camp H."/>
            <person name="Overmann J."/>
            <person name="Amann R."/>
            <person name="Jetten M.S.M."/>
            <person name="Mascher T."/>
            <person name="Medema M.H."/>
            <person name="Devos D.P."/>
            <person name="Kaster A.-K."/>
            <person name="Ovreas L."/>
            <person name="Rohde M."/>
            <person name="Galperin M.Y."/>
            <person name="Jogler C."/>
        </authorList>
    </citation>
    <scope>NUCLEOTIDE SEQUENCE [LARGE SCALE GENOMIC DNA]</scope>
    <source>
        <strain evidence="7 8">Enr8</strain>
    </source>
</reference>
<dbReference type="OrthoDB" id="262519at2"/>
<evidence type="ECO:0000256" key="6">
    <source>
        <dbReference type="SAM" id="Phobius"/>
    </source>
</evidence>
<feature type="transmembrane region" description="Helical" evidence="6">
    <location>
        <begin position="422"/>
        <end position="442"/>
    </location>
</feature>
<dbReference type="PANTHER" id="PTHR33529">
    <property type="entry name" value="SLR0882 PROTEIN-RELATED"/>
    <property type="match status" value="1"/>
</dbReference>
<protein>
    <submittedName>
        <fullName evidence="7">Putative permease YjgP/YjgQ family protein</fullName>
    </submittedName>
</protein>
<feature type="transmembrane region" description="Helical" evidence="6">
    <location>
        <begin position="203"/>
        <end position="220"/>
    </location>
</feature>
<evidence type="ECO:0000313" key="7">
    <source>
        <dbReference type="EMBL" id="TWT33334.1"/>
    </source>
</evidence>
<accession>A0A5C5V448</accession>
<name>A0A5C5V448_9BACT</name>
<feature type="transmembrane region" description="Helical" evidence="6">
    <location>
        <begin position="106"/>
        <end position="129"/>
    </location>
</feature>
<keyword evidence="2" id="KW-1003">Cell membrane</keyword>
<feature type="transmembrane region" description="Helical" evidence="6">
    <location>
        <begin position="448"/>
        <end position="472"/>
    </location>
</feature>
<organism evidence="7 8">
    <name type="scientific">Blastopirellula retiformator</name>
    <dbReference type="NCBI Taxonomy" id="2527970"/>
    <lineage>
        <taxon>Bacteria</taxon>
        <taxon>Pseudomonadati</taxon>
        <taxon>Planctomycetota</taxon>
        <taxon>Planctomycetia</taxon>
        <taxon>Pirellulales</taxon>
        <taxon>Pirellulaceae</taxon>
        <taxon>Blastopirellula</taxon>
    </lineage>
</organism>
<evidence type="ECO:0000256" key="2">
    <source>
        <dbReference type="ARBA" id="ARBA00022475"/>
    </source>
</evidence>
<dbReference type="GO" id="GO:0043190">
    <property type="term" value="C:ATP-binding cassette (ABC) transporter complex"/>
    <property type="evidence" value="ECO:0007669"/>
    <property type="project" value="TreeGrafter"/>
</dbReference>
<dbReference type="Pfam" id="PF03739">
    <property type="entry name" value="LptF_LptG"/>
    <property type="match status" value="1"/>
</dbReference>
<evidence type="ECO:0000256" key="1">
    <source>
        <dbReference type="ARBA" id="ARBA00004651"/>
    </source>
</evidence>
<dbReference type="Proteomes" id="UP000318878">
    <property type="component" value="Unassembled WGS sequence"/>
</dbReference>
<feature type="transmembrane region" description="Helical" evidence="6">
    <location>
        <begin position="161"/>
        <end position="183"/>
    </location>
</feature>
<keyword evidence="3 6" id="KW-0812">Transmembrane</keyword>
<evidence type="ECO:0000256" key="4">
    <source>
        <dbReference type="ARBA" id="ARBA00022989"/>
    </source>
</evidence>
<dbReference type="EMBL" id="SJPF01000003">
    <property type="protein sequence ID" value="TWT33334.1"/>
    <property type="molecule type" value="Genomic_DNA"/>
</dbReference>
<keyword evidence="8" id="KW-1185">Reference proteome</keyword>
<keyword evidence="5 6" id="KW-0472">Membrane</keyword>
<evidence type="ECO:0000256" key="5">
    <source>
        <dbReference type="ARBA" id="ARBA00023136"/>
    </source>
</evidence>
<dbReference type="PANTHER" id="PTHR33529:SF2">
    <property type="entry name" value="LIPOPOLYSACCHARIDE EXPORT SYSTEM PERMEASE PROTEIN LPTG"/>
    <property type="match status" value="1"/>
</dbReference>
<evidence type="ECO:0000256" key="3">
    <source>
        <dbReference type="ARBA" id="ARBA00022692"/>
    </source>
</evidence>
<proteinExistence type="predicted"/>
<sequence>MAASRSCWRQVIQQGAAFPAVASTAERQSGHAAGSSNRRQGEIAQLASVRQLVAVCVVDMPPIIGEGVVRFTFGKNRLRGIVSGDFRFDPVTSVEMIPAVYIIDRYLLLQFVKSFLIFFVSFTGLYVVIDSFNNLDEFLRYGEETGRGAFPILIDYYTPRIFTFFNMTGGILTLIAAMFTVTWLQRHNEMTALMAAGITKERIVRPVIIAVAVIAVLGALNREFVVPEYSDALSRNAQDWLGQSAKQMQPKYDNLTDVLISGNHTFANEMRIEGPKFRLPRSQAGMGAKLNAENAFFKPAEGDRPSGYLLDNVTEPENLAEIPSLLDREDRVFVMMPKDNAWLAPNQCFVVSELTFEQLTASREWRNSASTWALVSALRNRSLDFGADVRVEIHSRLTQPFLDMTLLLLGLPLVLKNDNRNVFVAIGLCGAVVVLFFAVTMASRGMGANYMISPALAAWFPLMVFVPFATYMSEAMRA</sequence>
<dbReference type="GO" id="GO:0015920">
    <property type="term" value="P:lipopolysaccharide transport"/>
    <property type="evidence" value="ECO:0007669"/>
    <property type="project" value="TreeGrafter"/>
</dbReference>